<dbReference type="OrthoDB" id="8061355at2759"/>
<sequence length="111" mass="12743">MGPELSWSYFATSEDLLTAYWLEPRKIPLAVIFDSPNPLNDTFKYEIRTNPSFFETPSTSELFSSPALCRQSSGHWSAVLTIENRETCPVNEYYYSGFVALQTLLDYARIK</sequence>
<reference evidence="1" key="1">
    <citation type="submission" date="2019-08" db="EMBL/GenBank/DDBJ databases">
        <title>The genome of the North American firefly Photinus pyralis.</title>
        <authorList>
            <consortium name="Photinus pyralis genome working group"/>
            <person name="Fallon T.R."/>
            <person name="Sander Lower S.E."/>
            <person name="Weng J.-K."/>
        </authorList>
    </citation>
    <scope>NUCLEOTIDE SEQUENCE</scope>
    <source>
        <strain evidence="1">TRF0915ILg1</strain>
        <tissue evidence="1">Whole body</tissue>
    </source>
</reference>
<proteinExistence type="predicted"/>
<protein>
    <submittedName>
        <fullName evidence="1">Uncharacterized protein</fullName>
    </submittedName>
</protein>
<gene>
    <name evidence="1" type="ORF">ILUMI_19462</name>
</gene>
<keyword evidence="2" id="KW-1185">Reference proteome</keyword>
<dbReference type="AlphaFoldDB" id="A0A8K0G5K4"/>
<name>A0A8K0G5K4_IGNLU</name>
<accession>A0A8K0G5K4</accession>
<feature type="non-terminal residue" evidence="1">
    <location>
        <position position="1"/>
    </location>
</feature>
<evidence type="ECO:0000313" key="2">
    <source>
        <dbReference type="Proteomes" id="UP000801492"/>
    </source>
</evidence>
<organism evidence="1 2">
    <name type="scientific">Ignelater luminosus</name>
    <name type="common">Cucubano</name>
    <name type="synonym">Pyrophorus luminosus</name>
    <dbReference type="NCBI Taxonomy" id="2038154"/>
    <lineage>
        <taxon>Eukaryota</taxon>
        <taxon>Metazoa</taxon>
        <taxon>Ecdysozoa</taxon>
        <taxon>Arthropoda</taxon>
        <taxon>Hexapoda</taxon>
        <taxon>Insecta</taxon>
        <taxon>Pterygota</taxon>
        <taxon>Neoptera</taxon>
        <taxon>Endopterygota</taxon>
        <taxon>Coleoptera</taxon>
        <taxon>Polyphaga</taxon>
        <taxon>Elateriformia</taxon>
        <taxon>Elateroidea</taxon>
        <taxon>Elateridae</taxon>
        <taxon>Agrypninae</taxon>
        <taxon>Pyrophorini</taxon>
        <taxon>Ignelater</taxon>
    </lineage>
</organism>
<comment type="caution">
    <text evidence="1">The sequence shown here is derived from an EMBL/GenBank/DDBJ whole genome shotgun (WGS) entry which is preliminary data.</text>
</comment>
<evidence type="ECO:0000313" key="1">
    <source>
        <dbReference type="EMBL" id="KAF2886711.1"/>
    </source>
</evidence>
<dbReference type="EMBL" id="VTPC01086708">
    <property type="protein sequence ID" value="KAF2886711.1"/>
    <property type="molecule type" value="Genomic_DNA"/>
</dbReference>
<dbReference type="Proteomes" id="UP000801492">
    <property type="component" value="Unassembled WGS sequence"/>
</dbReference>